<dbReference type="InterPro" id="IPR011008">
    <property type="entry name" value="Dimeric_a/b-barrel"/>
</dbReference>
<dbReference type="EMBL" id="VWPJ01000004">
    <property type="protein sequence ID" value="KAA5606432.1"/>
    <property type="molecule type" value="Genomic_DNA"/>
</dbReference>
<gene>
    <name evidence="2" type="ORF">F1188_06070</name>
</gene>
<dbReference type="PANTHER" id="PTHR34474:SF2">
    <property type="entry name" value="SIGNAL TRANSDUCTION PROTEIN TRAP"/>
    <property type="match status" value="1"/>
</dbReference>
<organism evidence="2 3">
    <name type="scientific">Roseospira marina</name>
    <dbReference type="NCBI Taxonomy" id="140057"/>
    <lineage>
        <taxon>Bacteria</taxon>
        <taxon>Pseudomonadati</taxon>
        <taxon>Pseudomonadota</taxon>
        <taxon>Alphaproteobacteria</taxon>
        <taxon>Rhodospirillales</taxon>
        <taxon>Rhodospirillaceae</taxon>
        <taxon>Roseospira</taxon>
    </lineage>
</organism>
<feature type="domain" description="ABM" evidence="1">
    <location>
        <begin position="2"/>
        <end position="96"/>
    </location>
</feature>
<dbReference type="PANTHER" id="PTHR34474">
    <property type="entry name" value="SIGNAL TRANSDUCTION PROTEIN TRAP"/>
    <property type="match status" value="1"/>
</dbReference>
<keyword evidence="3" id="KW-1185">Reference proteome</keyword>
<evidence type="ECO:0000259" key="1">
    <source>
        <dbReference type="PROSITE" id="PS51725"/>
    </source>
</evidence>
<dbReference type="InterPro" id="IPR007138">
    <property type="entry name" value="ABM_dom"/>
</dbReference>
<protein>
    <submittedName>
        <fullName evidence="2">Antibiotic biosynthesis monooxygenase</fullName>
    </submittedName>
</protein>
<dbReference type="Proteomes" id="UP000324065">
    <property type="component" value="Unassembled WGS sequence"/>
</dbReference>
<dbReference type="SUPFAM" id="SSF54909">
    <property type="entry name" value="Dimeric alpha+beta barrel"/>
    <property type="match status" value="1"/>
</dbReference>
<dbReference type="AlphaFoldDB" id="A0A5M6IEB1"/>
<evidence type="ECO:0000313" key="2">
    <source>
        <dbReference type="EMBL" id="KAA5606432.1"/>
    </source>
</evidence>
<dbReference type="RefSeq" id="WP_150061501.1">
    <property type="nucleotide sequence ID" value="NZ_JACHII010000006.1"/>
</dbReference>
<accession>A0A5M6IEB1</accession>
<dbReference type="PROSITE" id="PS51725">
    <property type="entry name" value="ABM"/>
    <property type="match status" value="1"/>
</dbReference>
<evidence type="ECO:0000313" key="3">
    <source>
        <dbReference type="Proteomes" id="UP000324065"/>
    </source>
</evidence>
<dbReference type="InterPro" id="IPR050404">
    <property type="entry name" value="Heme-degrading_MO"/>
</dbReference>
<keyword evidence="2" id="KW-0503">Monooxygenase</keyword>
<reference evidence="2 3" key="1">
    <citation type="submission" date="2019-09" db="EMBL/GenBank/DDBJ databases">
        <title>Genome sequence of Roseospira marina, one of the more divergent members of the non-sulfur purple photosynthetic bacterial family, the Rhodospirillaceae.</title>
        <authorList>
            <person name="Meyer T."/>
            <person name="Kyndt J."/>
        </authorList>
    </citation>
    <scope>NUCLEOTIDE SEQUENCE [LARGE SCALE GENOMIC DNA]</scope>
    <source>
        <strain evidence="2 3">DSM 15113</strain>
    </source>
</reference>
<dbReference type="GO" id="GO:0004497">
    <property type="term" value="F:monooxygenase activity"/>
    <property type="evidence" value="ECO:0007669"/>
    <property type="project" value="UniProtKB-KW"/>
</dbReference>
<name>A0A5M6IEB1_9PROT</name>
<dbReference type="Gene3D" id="3.30.70.100">
    <property type="match status" value="1"/>
</dbReference>
<proteinExistence type="predicted"/>
<dbReference type="Pfam" id="PF03992">
    <property type="entry name" value="ABM"/>
    <property type="match status" value="1"/>
</dbReference>
<sequence>MFIAMNRFSVLKAHATEFEAVWKTRESRLTDQPGFVAFHMLKGPEEEEIILYASHTLWRTKADFEAWTQSQSFRDAHKDGGRTKHMYSGGPRFEGFEVIQEVKGGDG</sequence>
<comment type="caution">
    <text evidence="2">The sequence shown here is derived from an EMBL/GenBank/DDBJ whole genome shotgun (WGS) entry which is preliminary data.</text>
</comment>
<dbReference type="OrthoDB" id="9798115at2"/>
<keyword evidence="2" id="KW-0560">Oxidoreductase</keyword>